<evidence type="ECO:0000313" key="2">
    <source>
        <dbReference type="EMBL" id="GEL47739.1"/>
    </source>
</evidence>
<reference evidence="2 3" key="1">
    <citation type="submission" date="2019-07" db="EMBL/GenBank/DDBJ databases">
        <title>Whole genome shotgun sequence of Cellulomonas hominis NBRC 16055.</title>
        <authorList>
            <person name="Hosoyama A."/>
            <person name="Uohara A."/>
            <person name="Ohji S."/>
            <person name="Ichikawa N."/>
        </authorList>
    </citation>
    <scope>NUCLEOTIDE SEQUENCE [LARGE SCALE GENOMIC DNA]</scope>
    <source>
        <strain evidence="2 3">NBRC 16055</strain>
    </source>
</reference>
<dbReference type="AlphaFoldDB" id="A0A511FER5"/>
<dbReference type="Proteomes" id="UP000321723">
    <property type="component" value="Unassembled WGS sequence"/>
</dbReference>
<gene>
    <name evidence="2" type="ORF">CHO01_28550</name>
</gene>
<dbReference type="EMBL" id="BJVQ01000047">
    <property type="protein sequence ID" value="GEL47739.1"/>
    <property type="molecule type" value="Genomic_DNA"/>
</dbReference>
<sequence length="113" mass="12521">MSAEVTGPGTLTAGPWGAMLEVWTTTPGPSAARTRPVPLRSSTPVAYPATTAVQEDPVHPDLYLIVYRQQERELEHRLEHLRSQAARDGDRPRRAARPRPLALLATRRRHAIA</sequence>
<comment type="caution">
    <text evidence="2">The sequence shown here is derived from an EMBL/GenBank/DDBJ whole genome shotgun (WGS) entry which is preliminary data.</text>
</comment>
<name>A0A511FER5_9CELL</name>
<proteinExistence type="predicted"/>
<accession>A0A511FER5</accession>
<feature type="compositionally biased region" description="Basic and acidic residues" evidence="1">
    <location>
        <begin position="81"/>
        <end position="93"/>
    </location>
</feature>
<feature type="region of interest" description="Disordered" evidence="1">
    <location>
        <begin position="81"/>
        <end position="113"/>
    </location>
</feature>
<evidence type="ECO:0000313" key="3">
    <source>
        <dbReference type="Proteomes" id="UP000321723"/>
    </source>
</evidence>
<evidence type="ECO:0000256" key="1">
    <source>
        <dbReference type="SAM" id="MobiDB-lite"/>
    </source>
</evidence>
<keyword evidence="3" id="KW-1185">Reference proteome</keyword>
<organism evidence="2 3">
    <name type="scientific">Cellulomonas hominis</name>
    <dbReference type="NCBI Taxonomy" id="156981"/>
    <lineage>
        <taxon>Bacteria</taxon>
        <taxon>Bacillati</taxon>
        <taxon>Actinomycetota</taxon>
        <taxon>Actinomycetes</taxon>
        <taxon>Micrococcales</taxon>
        <taxon>Cellulomonadaceae</taxon>
        <taxon>Cellulomonas</taxon>
    </lineage>
</organism>
<protein>
    <submittedName>
        <fullName evidence="2">Uncharacterized protein</fullName>
    </submittedName>
</protein>